<evidence type="ECO:0000256" key="4">
    <source>
        <dbReference type="ARBA" id="ARBA00023015"/>
    </source>
</evidence>
<keyword evidence="3" id="KW-0677">Repeat</keyword>
<protein>
    <submittedName>
        <fullName evidence="8">4948_t:CDS:1</fullName>
    </submittedName>
</protein>
<evidence type="ECO:0000256" key="2">
    <source>
        <dbReference type="ARBA" id="ARBA00022574"/>
    </source>
</evidence>
<dbReference type="AlphaFoldDB" id="A0A9N8WE36"/>
<keyword evidence="4" id="KW-0805">Transcription regulation</keyword>
<evidence type="ECO:0000256" key="5">
    <source>
        <dbReference type="ARBA" id="ARBA00023163"/>
    </source>
</evidence>
<gene>
    <name evidence="8" type="ORF">DEBURN_LOCUS3594</name>
</gene>
<dbReference type="InterPro" id="IPR036322">
    <property type="entry name" value="WD40_repeat_dom_sf"/>
</dbReference>
<evidence type="ECO:0000256" key="1">
    <source>
        <dbReference type="ARBA" id="ARBA00008075"/>
    </source>
</evidence>
<keyword evidence="2 6" id="KW-0853">WD repeat</keyword>
<evidence type="ECO:0000256" key="3">
    <source>
        <dbReference type="ARBA" id="ARBA00022737"/>
    </source>
</evidence>
<dbReference type="Pfam" id="PF00400">
    <property type="entry name" value="WD40"/>
    <property type="match status" value="2"/>
</dbReference>
<evidence type="ECO:0000313" key="9">
    <source>
        <dbReference type="Proteomes" id="UP000789706"/>
    </source>
</evidence>
<keyword evidence="9" id="KW-1185">Reference proteome</keyword>
<dbReference type="EMBL" id="CAJVPK010000232">
    <property type="protein sequence ID" value="CAG8479761.1"/>
    <property type="molecule type" value="Genomic_DNA"/>
</dbReference>
<evidence type="ECO:0000256" key="7">
    <source>
        <dbReference type="SAM" id="MobiDB-lite"/>
    </source>
</evidence>
<proteinExistence type="inferred from homology"/>
<dbReference type="SUPFAM" id="SSF50978">
    <property type="entry name" value="WD40 repeat-like"/>
    <property type="match status" value="1"/>
</dbReference>
<feature type="repeat" description="WD" evidence="6">
    <location>
        <begin position="294"/>
        <end position="326"/>
    </location>
</feature>
<name>A0A9N8WE36_9GLOM</name>
<accession>A0A9N8WE36</accession>
<feature type="region of interest" description="Disordered" evidence="7">
    <location>
        <begin position="39"/>
        <end position="59"/>
    </location>
</feature>
<feature type="region of interest" description="Disordered" evidence="7">
    <location>
        <begin position="1"/>
        <end position="21"/>
    </location>
</feature>
<dbReference type="PANTHER" id="PTHR10253">
    <property type="entry name" value="POLYCOMB PROTEIN"/>
    <property type="match status" value="1"/>
</dbReference>
<dbReference type="InterPro" id="IPR051243">
    <property type="entry name" value="PcG_WD-repeat"/>
</dbReference>
<comment type="similarity">
    <text evidence="1">Belongs to the WD repeat ESC family.</text>
</comment>
<dbReference type="PROSITE" id="PS00678">
    <property type="entry name" value="WD_REPEATS_1"/>
    <property type="match status" value="1"/>
</dbReference>
<dbReference type="InterPro" id="IPR019775">
    <property type="entry name" value="WD40_repeat_CS"/>
</dbReference>
<dbReference type="InterPro" id="IPR001680">
    <property type="entry name" value="WD40_rpt"/>
</dbReference>
<dbReference type="InterPro" id="IPR015943">
    <property type="entry name" value="WD40/YVTN_repeat-like_dom_sf"/>
</dbReference>
<keyword evidence="5" id="KW-0804">Transcription</keyword>
<reference evidence="8" key="1">
    <citation type="submission" date="2021-06" db="EMBL/GenBank/DDBJ databases">
        <authorList>
            <person name="Kallberg Y."/>
            <person name="Tangrot J."/>
            <person name="Rosling A."/>
        </authorList>
    </citation>
    <scope>NUCLEOTIDE SEQUENCE</scope>
    <source>
        <strain evidence="8">AZ414A</strain>
    </source>
</reference>
<dbReference type="Gene3D" id="2.130.10.10">
    <property type="entry name" value="YVTN repeat-like/Quinoprotein amine dehydrogenase"/>
    <property type="match status" value="1"/>
</dbReference>
<comment type="caution">
    <text evidence="8">The sequence shown here is derived from an EMBL/GenBank/DDBJ whole genome shotgun (WGS) entry which is preliminary data.</text>
</comment>
<dbReference type="PROSITE" id="PS50082">
    <property type="entry name" value="WD_REPEATS_2"/>
    <property type="match status" value="2"/>
</dbReference>
<dbReference type="Proteomes" id="UP000789706">
    <property type="component" value="Unassembled WGS sequence"/>
</dbReference>
<organism evidence="8 9">
    <name type="scientific">Diversispora eburnea</name>
    <dbReference type="NCBI Taxonomy" id="1213867"/>
    <lineage>
        <taxon>Eukaryota</taxon>
        <taxon>Fungi</taxon>
        <taxon>Fungi incertae sedis</taxon>
        <taxon>Mucoromycota</taxon>
        <taxon>Glomeromycotina</taxon>
        <taxon>Glomeromycetes</taxon>
        <taxon>Diversisporales</taxon>
        <taxon>Diversisporaceae</taxon>
        <taxon>Diversispora</taxon>
    </lineage>
</organism>
<feature type="compositionally biased region" description="Polar residues" evidence="7">
    <location>
        <begin position="1"/>
        <end position="10"/>
    </location>
</feature>
<dbReference type="PROSITE" id="PS50294">
    <property type="entry name" value="WD_REPEATS_REGION"/>
    <property type="match status" value="1"/>
</dbReference>
<evidence type="ECO:0000313" key="8">
    <source>
        <dbReference type="EMBL" id="CAG8479761.1"/>
    </source>
</evidence>
<dbReference type="SMART" id="SM00320">
    <property type="entry name" value="WD40"/>
    <property type="match status" value="6"/>
</dbReference>
<feature type="repeat" description="WD" evidence="6">
    <location>
        <begin position="254"/>
        <end position="296"/>
    </location>
</feature>
<evidence type="ECO:0000256" key="6">
    <source>
        <dbReference type="PROSITE-ProRule" id="PRU00221"/>
    </source>
</evidence>
<sequence>MLTRSSAAKKSNNETEGKNLFAPISPVQTCPELEIVKPVRKRSRRTNDSKTFESTLSSTSTKVTTSSVNTTSNINDATNDANVNNDVNINNDINDINDIKDVITTINDILSMSSTSDLSFRNFRLRRIVKENHGHDINQLAFFFNLNNYEAPVGAQYKKKFNKLGHVERNQRDTSNILASVGDFQANIYDNEHCGDHLDIMSNFAVGENVDLASSELLTCCWIHRDDDALLAVAGNSCIIYIISLTLSITLRTIKGHTDIITDIQKNPIDDIHLLSASKDSTVRLWNVENGTCLYVFETKVSVMCWHPSGQTFLTGNYNGEIRIWETPDLVNIPTRTLNFSHKDLITRYKKIHTSQIDCIRFANKHVLSKSVNGKIEYWNYQTFEGLRSFTIKNGINNRSRFDVSLDEKFFCVGTSNGSIIIYNVINVIAAGEDGYIWRYDYIDDATLVEWAKWKPS</sequence>
<dbReference type="OrthoDB" id="7318948at2759"/>